<name>A0ABQ4GCZ8_9ACTN</name>
<protein>
    <recommendedName>
        <fullName evidence="6">Multicopper oxidase CueO</fullName>
        <ecNumber evidence="5">1.16.3.4</ecNumber>
    </recommendedName>
    <alternativeName>
        <fullName evidence="7">Copper efflux oxidase</fullName>
    </alternativeName>
    <alternativeName>
        <fullName evidence="8">Cuprous oxidase</fullName>
    </alternativeName>
</protein>
<evidence type="ECO:0000256" key="9">
    <source>
        <dbReference type="ARBA" id="ARBA00048092"/>
    </source>
</evidence>
<keyword evidence="3" id="KW-0479">Metal-binding</keyword>
<dbReference type="InterPro" id="IPR011706">
    <property type="entry name" value="Cu-oxidase_C"/>
</dbReference>
<dbReference type="PANTHER" id="PTHR48267">
    <property type="entry name" value="CUPREDOXIN SUPERFAMILY PROTEIN"/>
    <property type="match status" value="1"/>
</dbReference>
<organism evidence="13 14">
    <name type="scientific">Microbispora siamensis</name>
    <dbReference type="NCBI Taxonomy" id="564413"/>
    <lineage>
        <taxon>Bacteria</taxon>
        <taxon>Bacillati</taxon>
        <taxon>Actinomycetota</taxon>
        <taxon>Actinomycetes</taxon>
        <taxon>Streptosporangiales</taxon>
        <taxon>Streptosporangiaceae</taxon>
        <taxon>Microbispora</taxon>
    </lineage>
</organism>
<dbReference type="CDD" id="cd13890">
    <property type="entry name" value="CuRO_3_CueO_FtsP"/>
    <property type="match status" value="1"/>
</dbReference>
<evidence type="ECO:0000256" key="4">
    <source>
        <dbReference type="ARBA" id="ARBA00023002"/>
    </source>
</evidence>
<dbReference type="RefSeq" id="WP_204046569.1">
    <property type="nucleotide sequence ID" value="NZ_BOOF01000001.1"/>
</dbReference>
<sequence length="475" mass="51547">MLNRRNFLALGGLVAGGAVLSPPLLALRAGAADLGARRTGAASTGPFQVRMPVPQTLRPVRSSAAGDAYQIDIRPADVEILPGVTTPALTYNGSFVGPTIRAKTGRPVTVTFRNWLDMPANVHLHGGHTPASSDGHPMDVIEPGQSRVYEYPNAQRGATLWYHDHSHHMEAEHVYRGLHGFYLIDDDAEKGLRLPSGAFDVPILIRNAQIDETGALVFGNPVERTVLTANGKAQPYFPVFARKYRLRLLNGSTEGSFTLGLDGVQFTQISSDGGLLPEPVPRTQLTLSAGERTDVVVDFSRHPVGTRLVLSDATAGPIVRFDVVGQATDLSRLPDELRPLPALGTATVEREVTLSFDMSGSMPVGLVNGQPYDPNRNDFQIKRGSTEIWRVVNGDTAWGFPHNFHLHQTSFRVLERDGGAPTLDDAGLKDTLPLAAGSVVRLQATFNDYVGRYVYHCHFLEHSSLGMMGQMEIVP</sequence>
<dbReference type="InterPro" id="IPR002355">
    <property type="entry name" value="Cu_oxidase_Cu_BS"/>
</dbReference>
<evidence type="ECO:0000256" key="8">
    <source>
        <dbReference type="ARBA" id="ARBA00043090"/>
    </source>
</evidence>
<evidence type="ECO:0000313" key="13">
    <source>
        <dbReference type="EMBL" id="GIH59295.1"/>
    </source>
</evidence>
<evidence type="ECO:0000256" key="5">
    <source>
        <dbReference type="ARBA" id="ARBA00038978"/>
    </source>
</evidence>
<dbReference type="PANTHER" id="PTHR48267:SF1">
    <property type="entry name" value="BILIRUBIN OXIDASE"/>
    <property type="match status" value="1"/>
</dbReference>
<dbReference type="Pfam" id="PF00394">
    <property type="entry name" value="Cu-oxidase"/>
    <property type="match status" value="1"/>
</dbReference>
<evidence type="ECO:0000256" key="2">
    <source>
        <dbReference type="ARBA" id="ARBA00011245"/>
    </source>
</evidence>
<comment type="subunit">
    <text evidence="2">Monomer.</text>
</comment>
<keyword evidence="14" id="KW-1185">Reference proteome</keyword>
<feature type="domain" description="Plastocyanin-like" evidence="10">
    <location>
        <begin position="242"/>
        <end position="301"/>
    </location>
</feature>
<dbReference type="Pfam" id="PF07732">
    <property type="entry name" value="Cu-oxidase_3"/>
    <property type="match status" value="1"/>
</dbReference>
<evidence type="ECO:0000313" key="14">
    <source>
        <dbReference type="Proteomes" id="UP000660454"/>
    </source>
</evidence>
<accession>A0ABQ4GCZ8</accession>
<comment type="caution">
    <text evidence="13">The sequence shown here is derived from an EMBL/GenBank/DDBJ whole genome shotgun (WGS) entry which is preliminary data.</text>
</comment>
<dbReference type="SUPFAM" id="SSF49503">
    <property type="entry name" value="Cupredoxins"/>
    <property type="match status" value="3"/>
</dbReference>
<evidence type="ECO:0000256" key="7">
    <source>
        <dbReference type="ARBA" id="ARBA00042896"/>
    </source>
</evidence>
<dbReference type="InterPro" id="IPR045087">
    <property type="entry name" value="Cu-oxidase_fam"/>
</dbReference>
<evidence type="ECO:0000256" key="3">
    <source>
        <dbReference type="ARBA" id="ARBA00022723"/>
    </source>
</evidence>
<evidence type="ECO:0000256" key="6">
    <source>
        <dbReference type="ARBA" id="ARBA00041027"/>
    </source>
</evidence>
<dbReference type="PROSITE" id="PS51318">
    <property type="entry name" value="TAT"/>
    <property type="match status" value="1"/>
</dbReference>
<evidence type="ECO:0000259" key="10">
    <source>
        <dbReference type="Pfam" id="PF00394"/>
    </source>
</evidence>
<dbReference type="EC" id="1.16.3.4" evidence="5"/>
<dbReference type="EMBL" id="BOOF01000001">
    <property type="protein sequence ID" value="GIH59295.1"/>
    <property type="molecule type" value="Genomic_DNA"/>
</dbReference>
<evidence type="ECO:0000256" key="1">
    <source>
        <dbReference type="ARBA" id="ARBA00010609"/>
    </source>
</evidence>
<keyword evidence="4" id="KW-0560">Oxidoreductase</keyword>
<dbReference type="Proteomes" id="UP000660454">
    <property type="component" value="Unassembled WGS sequence"/>
</dbReference>
<keyword evidence="13" id="KW-0946">Virion</keyword>
<dbReference type="InterPro" id="IPR008972">
    <property type="entry name" value="Cupredoxin"/>
</dbReference>
<evidence type="ECO:0000259" key="12">
    <source>
        <dbReference type="Pfam" id="PF07732"/>
    </source>
</evidence>
<gene>
    <name evidence="13" type="primary">cotA_1</name>
    <name evidence="13" type="ORF">Msi02_01120</name>
</gene>
<dbReference type="PROSITE" id="PS00080">
    <property type="entry name" value="MULTICOPPER_OXIDASE2"/>
    <property type="match status" value="1"/>
</dbReference>
<dbReference type="InterPro" id="IPR011707">
    <property type="entry name" value="Cu-oxidase-like_N"/>
</dbReference>
<feature type="domain" description="Plastocyanin-like" evidence="11">
    <location>
        <begin position="357"/>
        <end position="473"/>
    </location>
</feature>
<evidence type="ECO:0000259" key="11">
    <source>
        <dbReference type="Pfam" id="PF07731"/>
    </source>
</evidence>
<dbReference type="InterPro" id="IPR001117">
    <property type="entry name" value="Cu-oxidase_2nd"/>
</dbReference>
<dbReference type="Gene3D" id="2.60.40.420">
    <property type="entry name" value="Cupredoxins - blue copper proteins"/>
    <property type="match status" value="3"/>
</dbReference>
<comment type="similarity">
    <text evidence="1">Belongs to the multicopper oxidase family.</text>
</comment>
<reference evidence="13 14" key="1">
    <citation type="submission" date="2021-01" db="EMBL/GenBank/DDBJ databases">
        <title>Whole genome shotgun sequence of Microbispora siamensis NBRC 104113.</title>
        <authorList>
            <person name="Komaki H."/>
            <person name="Tamura T."/>
        </authorList>
    </citation>
    <scope>NUCLEOTIDE SEQUENCE [LARGE SCALE GENOMIC DNA]</scope>
    <source>
        <strain evidence="13 14">NBRC 104113</strain>
    </source>
</reference>
<dbReference type="InterPro" id="IPR006311">
    <property type="entry name" value="TAT_signal"/>
</dbReference>
<dbReference type="Pfam" id="PF07731">
    <property type="entry name" value="Cu-oxidase_2"/>
    <property type="match status" value="1"/>
</dbReference>
<feature type="domain" description="Plastocyanin-like" evidence="12">
    <location>
        <begin position="75"/>
        <end position="188"/>
    </location>
</feature>
<comment type="catalytic activity">
    <reaction evidence="9">
        <text>4 Cu(+) + O2 + 4 H(+) = 4 Cu(2+) + 2 H2O</text>
        <dbReference type="Rhea" id="RHEA:30083"/>
        <dbReference type="ChEBI" id="CHEBI:15377"/>
        <dbReference type="ChEBI" id="CHEBI:15378"/>
        <dbReference type="ChEBI" id="CHEBI:15379"/>
        <dbReference type="ChEBI" id="CHEBI:29036"/>
        <dbReference type="ChEBI" id="CHEBI:49552"/>
        <dbReference type="EC" id="1.16.3.4"/>
    </reaction>
    <physiologicalReaction direction="left-to-right" evidence="9">
        <dbReference type="Rhea" id="RHEA:30084"/>
    </physiologicalReaction>
</comment>
<proteinExistence type="inferred from homology"/>
<keyword evidence="13" id="KW-0167">Capsid protein</keyword>